<reference evidence="2" key="1">
    <citation type="submission" date="2020-11" db="EMBL/GenBank/DDBJ databases">
        <authorList>
            <person name="Tran Van P."/>
        </authorList>
    </citation>
    <scope>NUCLEOTIDE SEQUENCE</scope>
</reference>
<feature type="region of interest" description="Disordered" evidence="1">
    <location>
        <begin position="53"/>
        <end position="72"/>
    </location>
</feature>
<dbReference type="PANTHER" id="PTHR21178">
    <property type="entry name" value="CILIA- AND FLAGELLA-ASSOCIATED PROTEIN 61"/>
    <property type="match status" value="1"/>
</dbReference>
<name>A0A7R9PMG9_TIMGE</name>
<dbReference type="AlphaFoldDB" id="A0A7R9PMG9"/>
<evidence type="ECO:0000256" key="1">
    <source>
        <dbReference type="SAM" id="MobiDB-lite"/>
    </source>
</evidence>
<dbReference type="InterPro" id="IPR038884">
    <property type="entry name" value="CFAP61"/>
</dbReference>
<proteinExistence type="predicted"/>
<evidence type="ECO:0000313" key="2">
    <source>
        <dbReference type="EMBL" id="CAD7597053.1"/>
    </source>
</evidence>
<sequence>MVLTLSGHELPAFQGGFQSSILGSLHTAQYRLGYGRLPWYTRRELSVVLEDLEESKQSTEEEELKESPSDDMVIVNDPTSTMFEKVFEQVESVRELAQPEEEEHISSENSIINKIRNTAMNMMADSAPPEIKTKTHMNILPSYHGLPNAFLVELFMMAPDQDDRLSMDFLEAAFECYPDMEYCIISLPCSYPAHPTLQHFVMATPRSGSSFEHELYVVHRNSVLSDNSSRARGAEATEELYAPKRSKATIETQINHGPILSSKSGPQRVARQRCRFGPGVFCVFLRSGPANIYHEDFTWLSGQTGVEGEASIIFQNPELSRPTALMLLSVASYSLLNVELSLAAAVGHFSGVVYSSGAFRLQPSELIVRPATRLDQIPVNLLLGRIMKHDQVLIDLKVSVTHINSIFKSYVFTTEECVVGVAIISVEEDMEYIRSHYRIEDYTKYKMHAHDQHGIIKHLILSPIFENDARYLLKELHRQSNLTSLYYPLYNMEHVSNITSLYYPLYNMEHVSNITSLYYPLYKEEHVSNITSLYYPLYKVEHVSNITSLYYPLYKVEHVEHVSNITSLYYPLYKVEHVSNITSLYYPLYKVEHVSNITSLYYPLYKVEHVSNITSLYYPLYKVEHVSNITSLYYPLYKVEHVSNITSLYYPLYKVEHVSNITSLYYPLYKVEHVSNITSLYYPLYKVEHVSNITSLYYPLYKVEHVSNITSLYYPLYKVEHVSNITSLYYPLYKVEHVSNITSLYYPLYKVEHVSNITSLYYPLYKEEHVSNITSLYYPLYKVEHVRNITFLYYPLYKVEHVSNITSLYYPLYKVERVSNITSLYYPLYKVERVSNITSLYYPLYKEERVSNITSLYYPLYKVEHVSNITSLYYPLYNMEHVSNITSLYYPLYKVEHVRNITFLYYPLYKVEHVSNITSLYYPLYNGTCQ</sequence>
<dbReference type="PANTHER" id="PTHR21178:SF8">
    <property type="entry name" value="CILIA- AND FLAGELLA-ASSOCIATED PROTEIN 61"/>
    <property type="match status" value="1"/>
</dbReference>
<organism evidence="2">
    <name type="scientific">Timema genevievae</name>
    <name type="common">Walking stick</name>
    <dbReference type="NCBI Taxonomy" id="629358"/>
    <lineage>
        <taxon>Eukaryota</taxon>
        <taxon>Metazoa</taxon>
        <taxon>Ecdysozoa</taxon>
        <taxon>Arthropoda</taxon>
        <taxon>Hexapoda</taxon>
        <taxon>Insecta</taxon>
        <taxon>Pterygota</taxon>
        <taxon>Neoptera</taxon>
        <taxon>Polyneoptera</taxon>
        <taxon>Phasmatodea</taxon>
        <taxon>Timematodea</taxon>
        <taxon>Timematoidea</taxon>
        <taxon>Timematidae</taxon>
        <taxon>Timema</taxon>
    </lineage>
</organism>
<gene>
    <name evidence="2" type="ORF">TGEB3V08_LOCUS6638</name>
</gene>
<accession>A0A7R9PMG9</accession>
<protein>
    <submittedName>
        <fullName evidence="2">Uncharacterized protein</fullName>
    </submittedName>
</protein>
<dbReference type="EMBL" id="OE841774">
    <property type="protein sequence ID" value="CAD7597053.1"/>
    <property type="molecule type" value="Genomic_DNA"/>
</dbReference>